<dbReference type="Gene3D" id="2.60.40.420">
    <property type="entry name" value="Cupredoxins - blue copper proteins"/>
    <property type="match status" value="3"/>
</dbReference>
<evidence type="ECO:0008006" key="13">
    <source>
        <dbReference type="Google" id="ProtNLM"/>
    </source>
</evidence>
<evidence type="ECO:0000259" key="8">
    <source>
        <dbReference type="Pfam" id="PF00394"/>
    </source>
</evidence>
<protein>
    <recommendedName>
        <fullName evidence="13">Plastocyanin-like domain-containing protein</fullName>
    </recommendedName>
</protein>
<feature type="compositionally biased region" description="Polar residues" evidence="5">
    <location>
        <begin position="455"/>
        <end position="471"/>
    </location>
</feature>
<evidence type="ECO:0000256" key="4">
    <source>
        <dbReference type="ARBA" id="ARBA00023008"/>
    </source>
</evidence>
<keyword evidence="2" id="KW-0479">Metal-binding</keyword>
<dbReference type="EMBL" id="RQTK01000351">
    <property type="protein sequence ID" value="RUS81194.1"/>
    <property type="molecule type" value="Genomic_DNA"/>
</dbReference>
<dbReference type="PANTHER" id="PTHR11709:SF394">
    <property type="entry name" value="FI03373P-RELATED"/>
    <property type="match status" value="1"/>
</dbReference>
<dbReference type="FunFam" id="2.60.40.420:FF:000031">
    <property type="entry name" value="Laccase-2 isoform A"/>
    <property type="match status" value="1"/>
</dbReference>
<comment type="caution">
    <text evidence="11">The sequence shown here is derived from an EMBL/GenBank/DDBJ whole genome shotgun (WGS) entry which is preliminary data.</text>
</comment>
<evidence type="ECO:0000256" key="6">
    <source>
        <dbReference type="SAM" id="Phobius"/>
    </source>
</evidence>
<dbReference type="Proteomes" id="UP000271974">
    <property type="component" value="Unassembled WGS sequence"/>
</dbReference>
<evidence type="ECO:0000313" key="11">
    <source>
        <dbReference type="EMBL" id="RUS81194.1"/>
    </source>
</evidence>
<dbReference type="GO" id="GO:0016491">
    <property type="term" value="F:oxidoreductase activity"/>
    <property type="evidence" value="ECO:0007669"/>
    <property type="project" value="UniProtKB-KW"/>
</dbReference>
<sequence length="781" mass="87130">MDSYHVTVTLGLVLCVWASVSGDGHGRKNPYNIHDYKNHPCIRTCIEGEAPKICKYYFLVEHYTTLSAACYNCRSNRSDCSLPQCVTGAGLPRPVLTVNRMVPGPAIHVCQNDTIEVLVDNRMELGEGTTIHWHGVTQKGTPYMDGTSMITQCPITKWSKMKYSFTVSDAGTQFWHAHAALQRSDGLFGSLVIRQPQSRDPHGDLYDMDLPEHTIMLNDWSKRPSADSMVALFHRGDSAFPSGILVNGRARGEGGYEIPYAEFHVRAGLKYRFRIIYSGILNCPIYVRVDDHKLLMISADGKDFHPVEVDSFTIYSGERYDFILQTKGEDELKNGSYWMRFKGHNACSSRKIIQAAVLRYSIGGNEDPSGEVTYDNTEPAPGEVTLSDETGVSSKNNIQIVDLKSLGSDEPDPDLVGEPDKQFYIALARSFLPDDRFLTPAYPGCPPNFRDSDTGSFTLDPNSTDAYSTASEGDGDKCRNPTERYTLQLNYITGRLPPAPPLTQYEDINKKLLCNGANIQGDCTKQICDCVHTIKVSRGDLVELVLVNPKAEMKEVLYSLDDQLVHPMHIHGHSARVVTMMRLHQDISMDALKEMDARGEISRVRFKAPYKDTIPVGDRSVVIIRFRADNPGFWFFHCHIELHTELGMAMVIQSGEVSEMPQPPIAFPKCKSWEMDDEPPKDHGNHEELKTSLTDDGEGGGCVGLCSNNTRRNFFTAESFMITGVALLICLSIPAVMLGALYCVRRVRGHRARPTLIRCSSSYCQVGPYSSLSSRDETLLE</sequence>
<feature type="domain" description="Plastocyanin-like" evidence="8">
    <location>
        <begin position="212"/>
        <end position="361"/>
    </location>
</feature>
<dbReference type="Pfam" id="PF00394">
    <property type="entry name" value="Cu-oxidase"/>
    <property type="match status" value="1"/>
</dbReference>
<reference evidence="11 12" key="1">
    <citation type="submission" date="2019-01" db="EMBL/GenBank/DDBJ databases">
        <title>A draft genome assembly of the solar-powered sea slug Elysia chlorotica.</title>
        <authorList>
            <person name="Cai H."/>
            <person name="Li Q."/>
            <person name="Fang X."/>
            <person name="Li J."/>
            <person name="Curtis N.E."/>
            <person name="Altenburger A."/>
            <person name="Shibata T."/>
            <person name="Feng M."/>
            <person name="Maeda T."/>
            <person name="Schwartz J.A."/>
            <person name="Shigenobu S."/>
            <person name="Lundholm N."/>
            <person name="Nishiyama T."/>
            <person name="Yang H."/>
            <person name="Hasebe M."/>
            <person name="Li S."/>
            <person name="Pierce S.K."/>
            <person name="Wang J."/>
        </authorList>
    </citation>
    <scope>NUCLEOTIDE SEQUENCE [LARGE SCALE GENOMIC DNA]</scope>
    <source>
        <strain evidence="11">EC2010</strain>
        <tissue evidence="11">Whole organism of an adult</tissue>
    </source>
</reference>
<evidence type="ECO:0000259" key="10">
    <source>
        <dbReference type="Pfam" id="PF07732"/>
    </source>
</evidence>
<keyword evidence="3" id="KW-0560">Oxidoreductase</keyword>
<proteinExistence type="inferred from homology"/>
<dbReference type="GO" id="GO:0005507">
    <property type="term" value="F:copper ion binding"/>
    <property type="evidence" value="ECO:0007669"/>
    <property type="project" value="InterPro"/>
</dbReference>
<dbReference type="InterPro" id="IPR008972">
    <property type="entry name" value="Cupredoxin"/>
</dbReference>
<dbReference type="PANTHER" id="PTHR11709">
    <property type="entry name" value="MULTI-COPPER OXIDASE"/>
    <property type="match status" value="1"/>
</dbReference>
<dbReference type="SUPFAM" id="SSF49503">
    <property type="entry name" value="Cupredoxins"/>
    <property type="match status" value="3"/>
</dbReference>
<dbReference type="Pfam" id="PF07732">
    <property type="entry name" value="Cu-oxidase_3"/>
    <property type="match status" value="1"/>
</dbReference>
<accession>A0A3S1BI21</accession>
<feature type="region of interest" description="Disordered" evidence="5">
    <location>
        <begin position="676"/>
        <end position="695"/>
    </location>
</feature>
<comment type="similarity">
    <text evidence="1">Belongs to the multicopper oxidase family.</text>
</comment>
<keyword evidence="6" id="KW-0472">Membrane</keyword>
<dbReference type="InterPro" id="IPR045087">
    <property type="entry name" value="Cu-oxidase_fam"/>
</dbReference>
<dbReference type="PROSITE" id="PS00080">
    <property type="entry name" value="MULTICOPPER_OXIDASE2"/>
    <property type="match status" value="1"/>
</dbReference>
<feature type="domain" description="Plastocyanin-like" evidence="10">
    <location>
        <begin position="90"/>
        <end position="197"/>
    </location>
</feature>
<dbReference type="FunFam" id="2.60.40.420:FF:000045">
    <property type="entry name" value="Laccase 2"/>
    <property type="match status" value="1"/>
</dbReference>
<dbReference type="AlphaFoldDB" id="A0A3S1BI21"/>
<evidence type="ECO:0000256" key="3">
    <source>
        <dbReference type="ARBA" id="ARBA00023002"/>
    </source>
</evidence>
<feature type="region of interest" description="Disordered" evidence="5">
    <location>
        <begin position="455"/>
        <end position="477"/>
    </location>
</feature>
<dbReference type="InterPro" id="IPR011706">
    <property type="entry name" value="Cu-oxidase_C"/>
</dbReference>
<dbReference type="GO" id="GO:0006826">
    <property type="term" value="P:iron ion transport"/>
    <property type="evidence" value="ECO:0007669"/>
    <property type="project" value="TreeGrafter"/>
</dbReference>
<keyword evidence="4" id="KW-0186">Copper</keyword>
<keyword evidence="12" id="KW-1185">Reference proteome</keyword>
<dbReference type="CDD" id="cd13884">
    <property type="entry name" value="CuRO_2_tcLCC_insect_like"/>
    <property type="match status" value="1"/>
</dbReference>
<evidence type="ECO:0000313" key="12">
    <source>
        <dbReference type="Proteomes" id="UP000271974"/>
    </source>
</evidence>
<feature type="compositionally biased region" description="Basic and acidic residues" evidence="5">
    <location>
        <begin position="676"/>
        <end position="690"/>
    </location>
</feature>
<dbReference type="OrthoDB" id="2121828at2759"/>
<dbReference type="CDD" id="cd13858">
    <property type="entry name" value="CuRO_1_tcLCC2_insect_like"/>
    <property type="match status" value="1"/>
</dbReference>
<organism evidence="11 12">
    <name type="scientific">Elysia chlorotica</name>
    <name type="common">Eastern emerald elysia</name>
    <name type="synonym">Sea slug</name>
    <dbReference type="NCBI Taxonomy" id="188477"/>
    <lineage>
        <taxon>Eukaryota</taxon>
        <taxon>Metazoa</taxon>
        <taxon>Spiralia</taxon>
        <taxon>Lophotrochozoa</taxon>
        <taxon>Mollusca</taxon>
        <taxon>Gastropoda</taxon>
        <taxon>Heterobranchia</taxon>
        <taxon>Euthyneura</taxon>
        <taxon>Panpulmonata</taxon>
        <taxon>Sacoglossa</taxon>
        <taxon>Placobranchoidea</taxon>
        <taxon>Plakobranchidae</taxon>
        <taxon>Elysia</taxon>
    </lineage>
</organism>
<dbReference type="CDD" id="cd13905">
    <property type="entry name" value="CuRO_3_tcLLC2_insect_like"/>
    <property type="match status" value="1"/>
</dbReference>
<feature type="domain" description="Plastocyanin-like" evidence="9">
    <location>
        <begin position="523"/>
        <end position="654"/>
    </location>
</feature>
<dbReference type="GO" id="GO:0005886">
    <property type="term" value="C:plasma membrane"/>
    <property type="evidence" value="ECO:0007669"/>
    <property type="project" value="TreeGrafter"/>
</dbReference>
<dbReference type="InterPro" id="IPR002355">
    <property type="entry name" value="Cu_oxidase_Cu_BS"/>
</dbReference>
<name>A0A3S1BI21_ELYCH</name>
<evidence type="ECO:0000256" key="2">
    <source>
        <dbReference type="ARBA" id="ARBA00022723"/>
    </source>
</evidence>
<gene>
    <name evidence="11" type="ORF">EGW08_011059</name>
</gene>
<feature type="chain" id="PRO_5018703432" description="Plastocyanin-like domain-containing protein" evidence="7">
    <location>
        <begin position="23"/>
        <end position="781"/>
    </location>
</feature>
<evidence type="ECO:0000259" key="9">
    <source>
        <dbReference type="Pfam" id="PF07731"/>
    </source>
</evidence>
<dbReference type="InterPro" id="IPR011707">
    <property type="entry name" value="Cu-oxidase-like_N"/>
</dbReference>
<dbReference type="Pfam" id="PF07731">
    <property type="entry name" value="Cu-oxidase_2"/>
    <property type="match status" value="1"/>
</dbReference>
<dbReference type="InterPro" id="IPR001117">
    <property type="entry name" value="Cu-oxidase_2nd"/>
</dbReference>
<feature type="signal peptide" evidence="7">
    <location>
        <begin position="1"/>
        <end position="22"/>
    </location>
</feature>
<evidence type="ECO:0000256" key="1">
    <source>
        <dbReference type="ARBA" id="ARBA00010609"/>
    </source>
</evidence>
<dbReference type="STRING" id="188477.A0A3S1BI21"/>
<keyword evidence="6" id="KW-0812">Transmembrane</keyword>
<keyword evidence="7" id="KW-0732">Signal</keyword>
<evidence type="ECO:0000256" key="5">
    <source>
        <dbReference type="SAM" id="MobiDB-lite"/>
    </source>
</evidence>
<keyword evidence="6" id="KW-1133">Transmembrane helix</keyword>
<evidence type="ECO:0000256" key="7">
    <source>
        <dbReference type="SAM" id="SignalP"/>
    </source>
</evidence>
<feature type="transmembrane region" description="Helical" evidence="6">
    <location>
        <begin position="720"/>
        <end position="744"/>
    </location>
</feature>